<dbReference type="RefSeq" id="WP_190922479.1">
    <property type="nucleotide sequence ID" value="NZ_JACXAC010000001.1"/>
</dbReference>
<dbReference type="SMART" id="SM00248">
    <property type="entry name" value="ANK"/>
    <property type="match status" value="3"/>
</dbReference>
<comment type="caution">
    <text evidence="5">The sequence shown here is derived from an EMBL/GenBank/DDBJ whole genome shotgun (WGS) entry which is preliminary data.</text>
</comment>
<dbReference type="Pfam" id="PF12796">
    <property type="entry name" value="Ank_2"/>
    <property type="match status" value="1"/>
</dbReference>
<dbReference type="PANTHER" id="PTHR24171:SF9">
    <property type="entry name" value="ANKYRIN REPEAT DOMAIN-CONTAINING PROTEIN 39"/>
    <property type="match status" value="1"/>
</dbReference>
<keyword evidence="6" id="KW-1185">Reference proteome</keyword>
<dbReference type="PROSITE" id="PS50088">
    <property type="entry name" value="ANK_REPEAT"/>
    <property type="match status" value="1"/>
</dbReference>
<keyword evidence="4" id="KW-0732">Signal</keyword>
<organism evidence="5 6">
    <name type="scientific">Hymenobacter armeniacus</name>
    <dbReference type="NCBI Taxonomy" id="2771358"/>
    <lineage>
        <taxon>Bacteria</taxon>
        <taxon>Pseudomonadati</taxon>
        <taxon>Bacteroidota</taxon>
        <taxon>Cytophagia</taxon>
        <taxon>Cytophagales</taxon>
        <taxon>Hymenobacteraceae</taxon>
        <taxon>Hymenobacter</taxon>
    </lineage>
</organism>
<accession>A0ABR8JQM4</accession>
<dbReference type="PANTHER" id="PTHR24171">
    <property type="entry name" value="ANKYRIN REPEAT DOMAIN-CONTAINING PROTEIN 39-RELATED"/>
    <property type="match status" value="1"/>
</dbReference>
<evidence type="ECO:0000313" key="6">
    <source>
        <dbReference type="Proteomes" id="UP000606003"/>
    </source>
</evidence>
<evidence type="ECO:0000256" key="3">
    <source>
        <dbReference type="PROSITE-ProRule" id="PRU00023"/>
    </source>
</evidence>
<sequence>MKRGLFLAAAFYCLLASAHAQTPSHDLAKAILKNNPAAAETLLSAGANPNAAIEVVPGFPTTYLITAASNNSLDLVKLLLKHKAQVNQADAFKATALMAAAGKGNKAMVELLLASGADARAKDDDGKDALAMARESGNAEVVALLEQKLK</sequence>
<dbReference type="SUPFAM" id="SSF48403">
    <property type="entry name" value="Ankyrin repeat"/>
    <property type="match status" value="1"/>
</dbReference>
<feature type="signal peptide" evidence="4">
    <location>
        <begin position="1"/>
        <end position="20"/>
    </location>
</feature>
<evidence type="ECO:0000256" key="4">
    <source>
        <dbReference type="SAM" id="SignalP"/>
    </source>
</evidence>
<evidence type="ECO:0000256" key="1">
    <source>
        <dbReference type="ARBA" id="ARBA00022737"/>
    </source>
</evidence>
<keyword evidence="2 3" id="KW-0040">ANK repeat</keyword>
<dbReference type="Gene3D" id="1.25.40.20">
    <property type="entry name" value="Ankyrin repeat-containing domain"/>
    <property type="match status" value="1"/>
</dbReference>
<reference evidence="5 6" key="1">
    <citation type="submission" date="2020-09" db="EMBL/GenBank/DDBJ databases">
        <authorList>
            <person name="Kim M.K."/>
        </authorList>
    </citation>
    <scope>NUCLEOTIDE SEQUENCE [LARGE SCALE GENOMIC DNA]</scope>
    <source>
        <strain evidence="5 6">BT189</strain>
    </source>
</reference>
<feature type="chain" id="PRO_5045046802" evidence="4">
    <location>
        <begin position="21"/>
        <end position="150"/>
    </location>
</feature>
<evidence type="ECO:0000313" key="5">
    <source>
        <dbReference type="EMBL" id="MBD2721226.1"/>
    </source>
</evidence>
<dbReference type="InterPro" id="IPR002110">
    <property type="entry name" value="Ankyrin_rpt"/>
</dbReference>
<dbReference type="PROSITE" id="PS50297">
    <property type="entry name" value="ANK_REP_REGION"/>
    <property type="match status" value="1"/>
</dbReference>
<proteinExistence type="predicted"/>
<feature type="repeat" description="ANK" evidence="3">
    <location>
        <begin position="92"/>
        <end position="124"/>
    </location>
</feature>
<evidence type="ECO:0000256" key="2">
    <source>
        <dbReference type="ARBA" id="ARBA00023043"/>
    </source>
</evidence>
<protein>
    <submittedName>
        <fullName evidence="5">Ankyrin repeat domain-containing protein</fullName>
    </submittedName>
</protein>
<dbReference type="InterPro" id="IPR036770">
    <property type="entry name" value="Ankyrin_rpt-contain_sf"/>
</dbReference>
<keyword evidence="1" id="KW-0677">Repeat</keyword>
<name>A0ABR8JQM4_9BACT</name>
<gene>
    <name evidence="5" type="ORF">IC234_03730</name>
</gene>
<dbReference type="EMBL" id="JACXAC010000001">
    <property type="protein sequence ID" value="MBD2721226.1"/>
    <property type="molecule type" value="Genomic_DNA"/>
</dbReference>
<dbReference type="Proteomes" id="UP000606003">
    <property type="component" value="Unassembled WGS sequence"/>
</dbReference>